<dbReference type="GO" id="GO:0022857">
    <property type="term" value="F:transmembrane transporter activity"/>
    <property type="evidence" value="ECO:0007669"/>
    <property type="project" value="InterPro"/>
</dbReference>
<keyword evidence="2" id="KW-0813">Transport</keyword>
<evidence type="ECO:0000313" key="11">
    <source>
        <dbReference type="EMBL" id="AGK59183.1"/>
    </source>
</evidence>
<dbReference type="Gene3D" id="1.10.3730.20">
    <property type="match status" value="1"/>
</dbReference>
<name>N0B835_9HYPH</name>
<dbReference type="OrthoDB" id="9808638at2"/>
<dbReference type="GO" id="GO:1990961">
    <property type="term" value="P:xenobiotic detoxification by transmembrane export across the plasma membrane"/>
    <property type="evidence" value="ECO:0007669"/>
    <property type="project" value="UniProtKB-ARBA"/>
</dbReference>
<dbReference type="FunFam" id="1.10.3730.20:FF:000001">
    <property type="entry name" value="Quaternary ammonium compound resistance transporter SugE"/>
    <property type="match status" value="1"/>
</dbReference>
<dbReference type="EMBL" id="CP005587">
    <property type="protein sequence ID" value="AGK59183.1"/>
    <property type="molecule type" value="Genomic_DNA"/>
</dbReference>
<gene>
    <name evidence="11" type="ORF">HYPDE_37558</name>
</gene>
<feature type="transmembrane region" description="Helical" evidence="10">
    <location>
        <begin position="84"/>
        <end position="102"/>
    </location>
</feature>
<evidence type="ECO:0000256" key="9">
    <source>
        <dbReference type="RuleBase" id="RU003942"/>
    </source>
</evidence>
<dbReference type="GO" id="GO:0005886">
    <property type="term" value="C:plasma membrane"/>
    <property type="evidence" value="ECO:0007669"/>
    <property type="project" value="UniProtKB-SubCell"/>
</dbReference>
<evidence type="ECO:0000256" key="3">
    <source>
        <dbReference type="ARBA" id="ARBA00022475"/>
    </source>
</evidence>
<dbReference type="Pfam" id="PF00893">
    <property type="entry name" value="Multi_Drug_Res"/>
    <property type="match status" value="1"/>
</dbReference>
<dbReference type="Proteomes" id="UP000005952">
    <property type="component" value="Chromosome"/>
</dbReference>
<sequence>MAWVFLISAGLLETVWAFYMKKSDGFTLLWPTVITAVAMLGSVVLLSLSMKTLPLSSAYVVWTGIGSVGAFLLGVTVLGEEAALMRFFAATLIVGGIALMKLSSSD</sequence>
<feature type="transmembrane region" description="Helical" evidence="10">
    <location>
        <begin position="58"/>
        <end position="78"/>
    </location>
</feature>
<dbReference type="RefSeq" id="WP_015599199.1">
    <property type="nucleotide sequence ID" value="NC_021172.1"/>
</dbReference>
<dbReference type="PANTHER" id="PTHR30561:SF0">
    <property type="entry name" value="GUANIDINIUM EXPORTER"/>
    <property type="match status" value="1"/>
</dbReference>
<dbReference type="STRING" id="670307.HYPDE_37558"/>
<protein>
    <recommendedName>
        <fullName evidence="8">Guanidinium exporter</fullName>
    </recommendedName>
</protein>
<evidence type="ECO:0000256" key="2">
    <source>
        <dbReference type="ARBA" id="ARBA00022448"/>
    </source>
</evidence>
<evidence type="ECO:0000256" key="7">
    <source>
        <dbReference type="ARBA" id="ARBA00038151"/>
    </source>
</evidence>
<evidence type="ECO:0000256" key="5">
    <source>
        <dbReference type="ARBA" id="ARBA00022989"/>
    </source>
</evidence>
<keyword evidence="5 10" id="KW-1133">Transmembrane helix</keyword>
<dbReference type="PANTHER" id="PTHR30561">
    <property type="entry name" value="SMR FAMILY PROTON-DEPENDENT DRUG EFFLUX TRANSPORTER SUGE"/>
    <property type="match status" value="1"/>
</dbReference>
<keyword evidence="6 10" id="KW-0472">Membrane</keyword>
<evidence type="ECO:0000256" key="1">
    <source>
        <dbReference type="ARBA" id="ARBA00004651"/>
    </source>
</evidence>
<dbReference type="AlphaFoldDB" id="N0B835"/>
<organism evidence="11 12">
    <name type="scientific">Hyphomicrobium denitrificans 1NES1</name>
    <dbReference type="NCBI Taxonomy" id="670307"/>
    <lineage>
        <taxon>Bacteria</taxon>
        <taxon>Pseudomonadati</taxon>
        <taxon>Pseudomonadota</taxon>
        <taxon>Alphaproteobacteria</taxon>
        <taxon>Hyphomicrobiales</taxon>
        <taxon>Hyphomicrobiaceae</taxon>
        <taxon>Hyphomicrobium</taxon>
    </lineage>
</organism>
<reference evidence="11 12" key="1">
    <citation type="journal article" date="2013" name="Genome Announc.">
        <title>Genome sequences for three denitrifying bacterial strains isolated from a uranium- and nitrate-contaminated subsurface environment.</title>
        <authorList>
            <person name="Venkatramanan R."/>
            <person name="Prakash O."/>
            <person name="Woyke T."/>
            <person name="Chain P."/>
            <person name="Goodwin L.A."/>
            <person name="Watson D."/>
            <person name="Brooks S."/>
            <person name="Kostka J.E."/>
            <person name="Green S.J."/>
        </authorList>
    </citation>
    <scope>NUCLEOTIDE SEQUENCE [LARGE SCALE GENOMIC DNA]</scope>
    <source>
        <strain evidence="11 12">1NES1</strain>
    </source>
</reference>
<keyword evidence="4 9" id="KW-0812">Transmembrane</keyword>
<dbReference type="eggNOG" id="COG2076">
    <property type="taxonomic scope" value="Bacteria"/>
</dbReference>
<dbReference type="HOGENOM" id="CLU_133067_1_2_5"/>
<keyword evidence="3" id="KW-1003">Cell membrane</keyword>
<evidence type="ECO:0000256" key="8">
    <source>
        <dbReference type="ARBA" id="ARBA00039168"/>
    </source>
</evidence>
<comment type="subcellular location">
    <subcellularLocation>
        <location evidence="1 9">Cell membrane</location>
        <topology evidence="1 9">Multi-pass membrane protein</topology>
    </subcellularLocation>
</comment>
<dbReference type="InterPro" id="IPR045324">
    <property type="entry name" value="Small_multidrug_res"/>
</dbReference>
<evidence type="ECO:0000256" key="6">
    <source>
        <dbReference type="ARBA" id="ARBA00023136"/>
    </source>
</evidence>
<dbReference type="InterPro" id="IPR037185">
    <property type="entry name" value="EmrE-like"/>
</dbReference>
<evidence type="ECO:0000256" key="4">
    <source>
        <dbReference type="ARBA" id="ARBA00022692"/>
    </source>
</evidence>
<proteinExistence type="inferred from homology"/>
<dbReference type="SUPFAM" id="SSF103481">
    <property type="entry name" value="Multidrug resistance efflux transporter EmrE"/>
    <property type="match status" value="1"/>
</dbReference>
<evidence type="ECO:0000313" key="12">
    <source>
        <dbReference type="Proteomes" id="UP000005952"/>
    </source>
</evidence>
<dbReference type="InterPro" id="IPR000390">
    <property type="entry name" value="Small_drug/metabolite_transptr"/>
</dbReference>
<keyword evidence="12" id="KW-1185">Reference proteome</keyword>
<dbReference type="KEGG" id="hdt:HYPDE_37558"/>
<evidence type="ECO:0000256" key="10">
    <source>
        <dbReference type="SAM" id="Phobius"/>
    </source>
</evidence>
<feature type="transmembrane region" description="Helical" evidence="10">
    <location>
        <begin position="27"/>
        <end position="46"/>
    </location>
</feature>
<comment type="similarity">
    <text evidence="7">Belongs to the drug/metabolite transporter (DMT) superfamily. Small multidrug resistance (SMR) (TC 2.A.7.1) family. Gdx/SugE subfamily.</text>
</comment>
<accession>N0B835</accession>